<proteinExistence type="predicted"/>
<reference evidence="2" key="1">
    <citation type="journal article" date="2024" name="Proc. Natl. Acad. Sci. U.S.A.">
        <title>Extraordinary preservation of gene collinearity over three hundred million years revealed in homosporous lycophytes.</title>
        <authorList>
            <person name="Li C."/>
            <person name="Wickell D."/>
            <person name="Kuo L.Y."/>
            <person name="Chen X."/>
            <person name="Nie B."/>
            <person name="Liao X."/>
            <person name="Peng D."/>
            <person name="Ji J."/>
            <person name="Jenkins J."/>
            <person name="Williams M."/>
            <person name="Shu S."/>
            <person name="Plott C."/>
            <person name="Barry K."/>
            <person name="Rajasekar S."/>
            <person name="Grimwood J."/>
            <person name="Han X."/>
            <person name="Sun S."/>
            <person name="Hou Z."/>
            <person name="He W."/>
            <person name="Dai G."/>
            <person name="Sun C."/>
            <person name="Schmutz J."/>
            <person name="Leebens-Mack J.H."/>
            <person name="Li F.W."/>
            <person name="Wang L."/>
        </authorList>
    </citation>
    <scope>NUCLEOTIDE SEQUENCE [LARGE SCALE GENOMIC DNA]</scope>
    <source>
        <strain evidence="2">cv. PW_Plant_1</strain>
    </source>
</reference>
<dbReference type="EMBL" id="CM055092">
    <property type="protein sequence ID" value="KAJ7569954.1"/>
    <property type="molecule type" value="Genomic_DNA"/>
</dbReference>
<dbReference type="Proteomes" id="UP001162992">
    <property type="component" value="Chromosome 1"/>
</dbReference>
<keyword evidence="2" id="KW-1185">Reference proteome</keyword>
<accession>A0ACC2ETS2</accession>
<gene>
    <name evidence="1" type="ORF">O6H91_01G101500</name>
</gene>
<sequence>MTSATLLCPSSIVQTFDQNCGAKEWKPRRRLIHIVTPLPLSTIKAKGARGKSRGAYSDGWIAGRRHEQQFSACRCVVRAAVGADVALEEPVADPEAPVEAPIGNLEALGNIALEAATEKPSSRRNENVKTNPSRVLVQDKDVVTGAVFTGKVRSILSFGAFIDFGAFTDGLVHISQLSNAFVNSVQDVVSVGQEVQVRVLDVNFTSRRIALTMKEMEEEGQQKRQGSEGRTRRASGQAQSGGEPGGGSVRGKIAGSVRGRKQDEKKKSNFQKGQTVDGKVKNLIRRGAFLELPGGEDGFLPVTEIPGGERTPLENLLPVGKEVSVRIVKVGGGKVGLSMKPVLDLASVNKALNQDVEIGGGNAFEIAFRSNPVIGKYLTDLEEKNNQPVKEKLDVDETAKAENALREEHMTPLAEGEVEPTNEEMAMSAFADLAADESDGKEITETLAREQGSSLSADVRIDGELESPLVTDTVDEAQADEEVTLKTELEISSATDDSSSTRELTKAAEDVTPLSSVENVASTVEVAETEENVDETRGEIATAEEVVLERENVVSVVEESSNIDEATEATEDKTSLSAAETAASPVEIADTEKKIDEEVVVPTVVEGIAVAELHVSDVAAAGSIANGASALPEAVETEVTVPQGSIEQLSVFSKAAEGTAAISSVAAPSFASATVGASDAVKKHPAVQSSGEVTSTLVKKLREETGAGMMDCKKALIETVGDLDKARDYLRKKGLASAEKKVGRIAAEGAIGGYIHDSRIGVLIEVNCETDFVSRGQIFRQLVEDLAMQVVASQQVQYVSVEDVPPEVKNKEVEIELQREDLQKKPEQIRAKIVDGRVNKRLGELALLEQPFIKDDSILVKDLVKQTVAAIGENIRVRRFTRFTLGEGLEKKVQDFVAEVAAQSKKSEVVGSAEGSGVQQSAPNAASATATVHISVAIVKQLREESGAGMMDCKKALVASNGDLEGAREYLRKKGLASADKKASRIAAEGAIGSYIHDSRIGVLIEVNCETDFVSRGETFRQLVEDLAMQVAANQQVDFVSVEDIPLEMKAKERELEMQEKTAK</sequence>
<protein>
    <submittedName>
        <fullName evidence="1">Uncharacterized protein</fullName>
    </submittedName>
</protein>
<name>A0ACC2ETS2_DIPCM</name>
<evidence type="ECO:0000313" key="1">
    <source>
        <dbReference type="EMBL" id="KAJ7569954.1"/>
    </source>
</evidence>
<organism evidence="1 2">
    <name type="scientific">Diphasiastrum complanatum</name>
    <name type="common">Issler's clubmoss</name>
    <name type="synonym">Lycopodium complanatum</name>
    <dbReference type="NCBI Taxonomy" id="34168"/>
    <lineage>
        <taxon>Eukaryota</taxon>
        <taxon>Viridiplantae</taxon>
        <taxon>Streptophyta</taxon>
        <taxon>Embryophyta</taxon>
        <taxon>Tracheophyta</taxon>
        <taxon>Lycopodiopsida</taxon>
        <taxon>Lycopodiales</taxon>
        <taxon>Lycopodiaceae</taxon>
        <taxon>Lycopodioideae</taxon>
        <taxon>Diphasiastrum</taxon>
    </lineage>
</organism>
<evidence type="ECO:0000313" key="2">
    <source>
        <dbReference type="Proteomes" id="UP001162992"/>
    </source>
</evidence>
<comment type="caution">
    <text evidence="1">The sequence shown here is derived from an EMBL/GenBank/DDBJ whole genome shotgun (WGS) entry which is preliminary data.</text>
</comment>